<evidence type="ECO:0000256" key="1">
    <source>
        <dbReference type="ARBA" id="ARBA00004606"/>
    </source>
</evidence>
<dbReference type="GO" id="GO:0016020">
    <property type="term" value="C:membrane"/>
    <property type="evidence" value="ECO:0007669"/>
    <property type="project" value="UniProtKB-SubCell"/>
</dbReference>
<keyword evidence="4 6" id="KW-1133">Transmembrane helix</keyword>
<accession>A0A9B0U8K7</accession>
<keyword evidence="2 6" id="KW-0812">Transmembrane</keyword>
<dbReference type="GO" id="GO:0045954">
    <property type="term" value="P:positive regulation of natural killer cell mediated cytotoxicity"/>
    <property type="evidence" value="ECO:0007669"/>
    <property type="project" value="TreeGrafter"/>
</dbReference>
<dbReference type="AlphaFoldDB" id="A0A9B0U8K7"/>
<keyword evidence="5 6" id="KW-0472">Membrane</keyword>
<dbReference type="RefSeq" id="XP_006875529.1">
    <property type="nucleotide sequence ID" value="XM_006875467.1"/>
</dbReference>
<dbReference type="SUPFAM" id="SSF56436">
    <property type="entry name" value="C-type lectin-like"/>
    <property type="match status" value="1"/>
</dbReference>
<evidence type="ECO:0000256" key="3">
    <source>
        <dbReference type="ARBA" id="ARBA00022968"/>
    </source>
</evidence>
<evidence type="ECO:0000259" key="7">
    <source>
        <dbReference type="PROSITE" id="PS50041"/>
    </source>
</evidence>
<dbReference type="Gene3D" id="3.10.100.10">
    <property type="entry name" value="Mannose-Binding Protein A, subunit A"/>
    <property type="match status" value="1"/>
</dbReference>
<dbReference type="InterPro" id="IPR050919">
    <property type="entry name" value="NKG2/CD94_NK_receptors"/>
</dbReference>
<dbReference type="InterPro" id="IPR016187">
    <property type="entry name" value="CTDL_fold"/>
</dbReference>
<evidence type="ECO:0000313" key="9">
    <source>
        <dbReference type="RefSeq" id="XP_006875529.1"/>
    </source>
</evidence>
<dbReference type="PANTHER" id="PTHR22800:SF255">
    <property type="entry name" value="C-TYPE LECTIN DOMAIN-CONTAINING PROTEIN"/>
    <property type="match status" value="1"/>
</dbReference>
<keyword evidence="8" id="KW-1185">Reference proteome</keyword>
<gene>
    <name evidence="9" type="primary">LOC102821256</name>
</gene>
<dbReference type="InterPro" id="IPR016186">
    <property type="entry name" value="C-type_lectin-like/link_sf"/>
</dbReference>
<evidence type="ECO:0000256" key="4">
    <source>
        <dbReference type="ARBA" id="ARBA00022989"/>
    </source>
</evidence>
<organism evidence="8 9">
    <name type="scientific">Chrysochloris asiatica</name>
    <name type="common">Cape golden mole</name>
    <dbReference type="NCBI Taxonomy" id="185453"/>
    <lineage>
        <taxon>Eukaryota</taxon>
        <taxon>Metazoa</taxon>
        <taxon>Chordata</taxon>
        <taxon>Craniata</taxon>
        <taxon>Vertebrata</taxon>
        <taxon>Euteleostomi</taxon>
        <taxon>Mammalia</taxon>
        <taxon>Eutheria</taxon>
        <taxon>Afrotheria</taxon>
        <taxon>Chrysochloridae</taxon>
        <taxon>Chrysochlorinae</taxon>
        <taxon>Chrysochloris</taxon>
    </lineage>
</organism>
<sequence>MSNQRVIYSEIKLTKYLKGQQIKTASKNSSISDAEQGITYAELTLHNPSCDLQGNDKNSHCKDFPSFPGRLISGILEIICIFLLASVITVTVIDLDPYSDSSSFIGVHCNSCPETWFIYSNNCYYISVERKTWNESWMDCASKKSNLLYIENEDEMNFMNLLNILPWIGFIDKSTSSSKQFSIIPEGDKSCPYFNFYKNNPSVVSCVELKIVVCKSQALLLT</sequence>
<dbReference type="InterPro" id="IPR001304">
    <property type="entry name" value="C-type_lectin-like"/>
</dbReference>
<evidence type="ECO:0000256" key="5">
    <source>
        <dbReference type="ARBA" id="ARBA00023136"/>
    </source>
</evidence>
<evidence type="ECO:0000256" key="6">
    <source>
        <dbReference type="SAM" id="Phobius"/>
    </source>
</evidence>
<proteinExistence type="predicted"/>
<dbReference type="PROSITE" id="PS50041">
    <property type="entry name" value="C_TYPE_LECTIN_2"/>
    <property type="match status" value="1"/>
</dbReference>
<evidence type="ECO:0000256" key="2">
    <source>
        <dbReference type="ARBA" id="ARBA00022692"/>
    </source>
</evidence>
<dbReference type="OrthoDB" id="10059571at2759"/>
<evidence type="ECO:0000313" key="8">
    <source>
        <dbReference type="Proteomes" id="UP000504623"/>
    </source>
</evidence>
<feature type="transmembrane region" description="Helical" evidence="6">
    <location>
        <begin position="71"/>
        <end position="93"/>
    </location>
</feature>
<keyword evidence="3" id="KW-0735">Signal-anchor</keyword>
<feature type="domain" description="C-type lectin" evidence="7">
    <location>
        <begin position="119"/>
        <end position="209"/>
    </location>
</feature>
<comment type="subcellular location">
    <subcellularLocation>
        <location evidence="1">Membrane</location>
        <topology evidence="1">Single-pass type II membrane protein</topology>
    </subcellularLocation>
</comment>
<dbReference type="PANTHER" id="PTHR22800">
    <property type="entry name" value="C-TYPE LECTIN PROTEINS"/>
    <property type="match status" value="1"/>
</dbReference>
<name>A0A9B0U8K7_CHRAS</name>
<dbReference type="GeneID" id="102821256"/>
<dbReference type="Proteomes" id="UP000504623">
    <property type="component" value="Unplaced"/>
</dbReference>
<reference evidence="9" key="1">
    <citation type="submission" date="2025-08" db="UniProtKB">
        <authorList>
            <consortium name="RefSeq"/>
        </authorList>
    </citation>
    <scope>IDENTIFICATION</scope>
    <source>
        <tissue evidence="9">Spleen</tissue>
    </source>
</reference>
<dbReference type="GO" id="GO:0002223">
    <property type="term" value="P:stimulatory C-type lectin receptor signaling pathway"/>
    <property type="evidence" value="ECO:0007669"/>
    <property type="project" value="TreeGrafter"/>
</dbReference>
<protein>
    <submittedName>
        <fullName evidence="9">NKG2-A/NKG2-B type II integral membrane protein-like</fullName>
    </submittedName>
</protein>
<dbReference type="SMART" id="SM00034">
    <property type="entry name" value="CLECT"/>
    <property type="match status" value="1"/>
</dbReference>